<gene>
    <name evidence="2" type="ORF">CSSPJE1EN1_LOCUS27187</name>
</gene>
<feature type="compositionally biased region" description="Acidic residues" evidence="1">
    <location>
        <begin position="1"/>
        <end position="10"/>
    </location>
</feature>
<dbReference type="EMBL" id="CAXAQS010000490">
    <property type="protein sequence ID" value="CAK9251809.1"/>
    <property type="molecule type" value="Genomic_DNA"/>
</dbReference>
<evidence type="ECO:0000256" key="1">
    <source>
        <dbReference type="SAM" id="MobiDB-lite"/>
    </source>
</evidence>
<evidence type="ECO:0000313" key="2">
    <source>
        <dbReference type="EMBL" id="CAK9251809.1"/>
    </source>
</evidence>
<comment type="caution">
    <text evidence="2">The sequence shown here is derived from an EMBL/GenBank/DDBJ whole genome shotgun (WGS) entry which is preliminary data.</text>
</comment>
<name>A0ABP0VBJ5_9BRYO</name>
<accession>A0ABP0VBJ5</accession>
<keyword evidence="3" id="KW-1185">Reference proteome</keyword>
<protein>
    <recommendedName>
        <fullName evidence="4">Small EDRK-rich factor-like N-terminal domain-containing protein</fullName>
    </recommendedName>
</protein>
<proteinExistence type="predicted"/>
<feature type="region of interest" description="Disordered" evidence="1">
    <location>
        <begin position="1"/>
        <end position="86"/>
    </location>
</feature>
<evidence type="ECO:0000313" key="3">
    <source>
        <dbReference type="Proteomes" id="UP001497444"/>
    </source>
</evidence>
<reference evidence="2" key="1">
    <citation type="submission" date="2024-02" db="EMBL/GenBank/DDBJ databases">
        <authorList>
            <consortium name="ELIXIR-Norway"/>
            <consortium name="Elixir Norway"/>
        </authorList>
    </citation>
    <scope>NUCLEOTIDE SEQUENCE</scope>
</reference>
<dbReference type="Proteomes" id="UP001497444">
    <property type="component" value="Unassembled WGS sequence"/>
</dbReference>
<organism evidence="2 3">
    <name type="scientific">Sphagnum jensenii</name>
    <dbReference type="NCBI Taxonomy" id="128206"/>
    <lineage>
        <taxon>Eukaryota</taxon>
        <taxon>Viridiplantae</taxon>
        <taxon>Streptophyta</taxon>
        <taxon>Embryophyta</taxon>
        <taxon>Bryophyta</taxon>
        <taxon>Sphagnophytina</taxon>
        <taxon>Sphagnopsida</taxon>
        <taxon>Sphagnales</taxon>
        <taxon>Sphagnaceae</taxon>
        <taxon>Sphagnum</taxon>
    </lineage>
</organism>
<sequence>MRGPEDDDIEPCAIGSRAPPAYQKRTKRDKVKEKRDEQSVDRNRIEKGKDVERAAMSAKWEKKQTVQSATQREQEEREKRRHKTGP</sequence>
<evidence type="ECO:0008006" key="4">
    <source>
        <dbReference type="Google" id="ProtNLM"/>
    </source>
</evidence>
<feature type="compositionally biased region" description="Basic and acidic residues" evidence="1">
    <location>
        <begin position="30"/>
        <end position="64"/>
    </location>
</feature>